<dbReference type="EMBL" id="JAPFFF010000009">
    <property type="protein sequence ID" value="KAK8882142.1"/>
    <property type="molecule type" value="Genomic_DNA"/>
</dbReference>
<dbReference type="PANTHER" id="PTHR45639:SF3">
    <property type="entry name" value="HYPOXIA UP-REGULATED PROTEIN 1"/>
    <property type="match status" value="1"/>
</dbReference>
<dbReference type="Gene3D" id="3.30.30.30">
    <property type="match status" value="1"/>
</dbReference>
<gene>
    <name evidence="5" type="ORF">M9Y10_044782</name>
</gene>
<evidence type="ECO:0008006" key="7">
    <source>
        <dbReference type="Google" id="ProtNLM"/>
    </source>
</evidence>
<organism evidence="5 6">
    <name type="scientific">Tritrichomonas musculus</name>
    <dbReference type="NCBI Taxonomy" id="1915356"/>
    <lineage>
        <taxon>Eukaryota</taxon>
        <taxon>Metamonada</taxon>
        <taxon>Parabasalia</taxon>
        <taxon>Tritrichomonadida</taxon>
        <taxon>Tritrichomonadidae</taxon>
        <taxon>Tritrichomonas</taxon>
    </lineage>
</organism>
<dbReference type="Pfam" id="PF00012">
    <property type="entry name" value="HSP70"/>
    <property type="match status" value="1"/>
</dbReference>
<protein>
    <recommendedName>
        <fullName evidence="7">DnaK protein</fullName>
    </recommendedName>
</protein>
<accession>A0ABR2JTE3</accession>
<comment type="caution">
    <text evidence="5">The sequence shown here is derived from an EMBL/GenBank/DDBJ whole genome shotgun (WGS) entry which is preliminary data.</text>
</comment>
<dbReference type="Gene3D" id="3.30.420.40">
    <property type="match status" value="2"/>
</dbReference>
<feature type="region of interest" description="Disordered" evidence="4">
    <location>
        <begin position="723"/>
        <end position="748"/>
    </location>
</feature>
<proteinExistence type="predicted"/>
<evidence type="ECO:0000256" key="4">
    <source>
        <dbReference type="SAM" id="MobiDB-lite"/>
    </source>
</evidence>
<dbReference type="Proteomes" id="UP001470230">
    <property type="component" value="Unassembled WGS sequence"/>
</dbReference>
<name>A0ABR2JTE3_9EUKA</name>
<reference evidence="5 6" key="1">
    <citation type="submission" date="2024-04" db="EMBL/GenBank/DDBJ databases">
        <title>Tritrichomonas musculus Genome.</title>
        <authorList>
            <person name="Alves-Ferreira E."/>
            <person name="Grigg M."/>
            <person name="Lorenzi H."/>
            <person name="Galac M."/>
        </authorList>
    </citation>
    <scope>NUCLEOTIDE SEQUENCE [LARGE SCALE GENOMIC DNA]</scope>
    <source>
        <strain evidence="5 6">EAF2021</strain>
    </source>
</reference>
<evidence type="ECO:0000256" key="1">
    <source>
        <dbReference type="ARBA" id="ARBA00022741"/>
    </source>
</evidence>
<keyword evidence="1" id="KW-0547">Nucleotide-binding</keyword>
<evidence type="ECO:0000256" key="3">
    <source>
        <dbReference type="ARBA" id="ARBA00023186"/>
    </source>
</evidence>
<keyword evidence="3" id="KW-0143">Chaperone</keyword>
<evidence type="ECO:0000313" key="6">
    <source>
        <dbReference type="Proteomes" id="UP001470230"/>
    </source>
</evidence>
<dbReference type="SUPFAM" id="SSF53067">
    <property type="entry name" value="Actin-like ATPase domain"/>
    <property type="match status" value="2"/>
</dbReference>
<dbReference type="PANTHER" id="PTHR45639">
    <property type="entry name" value="HSC70CB, ISOFORM G-RELATED"/>
    <property type="match status" value="1"/>
</dbReference>
<evidence type="ECO:0000256" key="2">
    <source>
        <dbReference type="ARBA" id="ARBA00022840"/>
    </source>
</evidence>
<dbReference type="Gene3D" id="3.90.640.10">
    <property type="entry name" value="Actin, Chain A, domain 4"/>
    <property type="match status" value="1"/>
</dbReference>
<dbReference type="PRINTS" id="PR00301">
    <property type="entry name" value="HEATSHOCK70"/>
</dbReference>
<keyword evidence="6" id="KW-1185">Reference proteome</keyword>
<dbReference type="InterPro" id="IPR043129">
    <property type="entry name" value="ATPase_NBD"/>
</dbReference>
<keyword evidence="2" id="KW-0067">ATP-binding</keyword>
<dbReference type="InterPro" id="IPR013126">
    <property type="entry name" value="Hsp_70_fam"/>
</dbReference>
<evidence type="ECO:0000313" key="5">
    <source>
        <dbReference type="EMBL" id="KAK8882142.1"/>
    </source>
</evidence>
<sequence length="748" mass="85728">MGIDCGSFFTKSSIAQPFTNPTIGLYHQSKRAIPSFLAFRAKPAFNFNIKTSISEGESELLSPEFGERALTAMDFRPWMGSGYFSFLAGTDKKSLPEKLHINTTAARVKYNDLIPLFLNYYMKGVYSGNATNISEVTLVFPATATIDQRMIFERGLDSLGIYNHSSIDDIDALAYAYTLEKISKFSKHSLRVLFVDIGSTSVKSYIIKFELSNKKPKVTRLSYSIRYEVGGAYITNGIVDNMISKIGLNRNITEPERQRLFTAAEKIKTQLTILNQTSVIVENVDGRDFEYKMERKELEELPCLSEKLTEAVREVVEEASTSKNSKLDFDEIELIGGSSRIPYIQNHLQTIIKKLPKHSKTTIGHSLNADETLAIGAGYYSQYRQNQSPFQPIEVIDKYPIYTIIIREVYENNNKYEFLACTRGEKCEDEIKISGNITRIDFHTHSSQLPAGVSKGSLFYETEADEKSTIRIKLDHRPTRIHSIERCKKSNQKDECTPFKKYNISNAPTVSTELVHLFVDANAREEHIARTRHEIEELATRVLNEVEKNVSVRFFTNHTQRLDIIRVAEKMKKWSLSPETARCKNLLNFTTRLSELKRAIGPVYVRIRDNASFYDAAQELQMVAGFMGQAAEQTAMQAPNMNQDTLSKFKGKIASTKAWLQEALKKNQRSPPYLPLPVKARQFHERRIEIKALFDKVMEELQRTPRDANFRENRERFLKMEEEKALKKMRRQQQEEARSKRGVKSDEI</sequence>